<evidence type="ECO:0000313" key="2">
    <source>
        <dbReference type="EMBL" id="HIZ07532.1"/>
    </source>
</evidence>
<dbReference type="EMBL" id="DXCH01000178">
    <property type="protein sequence ID" value="HIZ07532.1"/>
    <property type="molecule type" value="Genomic_DNA"/>
</dbReference>
<feature type="domain" description="RNA polymerase sigma factor 70 region 4 type 2" evidence="1">
    <location>
        <begin position="72"/>
        <end position="123"/>
    </location>
</feature>
<evidence type="ECO:0000313" key="3">
    <source>
        <dbReference type="Proteomes" id="UP000824024"/>
    </source>
</evidence>
<dbReference type="InterPro" id="IPR013249">
    <property type="entry name" value="RNA_pol_sigma70_r4_t2"/>
</dbReference>
<reference evidence="2" key="2">
    <citation type="submission" date="2021-04" db="EMBL/GenBank/DDBJ databases">
        <authorList>
            <person name="Gilroy R."/>
        </authorList>
    </citation>
    <scope>NUCLEOTIDE SEQUENCE</scope>
    <source>
        <strain evidence="2">CHK192-9172</strain>
    </source>
</reference>
<dbReference type="SUPFAM" id="SSF88659">
    <property type="entry name" value="Sigma3 and sigma4 domains of RNA polymerase sigma factors"/>
    <property type="match status" value="1"/>
</dbReference>
<name>A0A9D2D2Q1_9FIRM</name>
<dbReference type="AlphaFoldDB" id="A0A9D2D2Q1"/>
<gene>
    <name evidence="2" type="ORF">IAA08_06320</name>
</gene>
<comment type="caution">
    <text evidence="2">The sequence shown here is derived from an EMBL/GenBank/DDBJ whole genome shotgun (WGS) entry which is preliminary data.</text>
</comment>
<dbReference type="GO" id="GO:0016987">
    <property type="term" value="F:sigma factor activity"/>
    <property type="evidence" value="ECO:0007669"/>
    <property type="project" value="InterPro"/>
</dbReference>
<dbReference type="GO" id="GO:0006352">
    <property type="term" value="P:DNA-templated transcription initiation"/>
    <property type="evidence" value="ECO:0007669"/>
    <property type="project" value="InterPro"/>
</dbReference>
<dbReference type="Gene3D" id="1.10.10.10">
    <property type="entry name" value="Winged helix-like DNA-binding domain superfamily/Winged helix DNA-binding domain"/>
    <property type="match status" value="1"/>
</dbReference>
<protein>
    <recommendedName>
        <fullName evidence="1">RNA polymerase sigma factor 70 region 4 type 2 domain-containing protein</fullName>
    </recommendedName>
</protein>
<sequence length="126" mass="14858">MVGNESITQKKQYLNLYATLSQTINILSEIAASLSQDKNRKFFSRQTNLEIEQIVNHLNDFAQDKYSVCRHILQLINDLPSETEKNILLLKYIHGYTWEEISEHLNYSLRQIYNIHNHALEHLTLE</sequence>
<dbReference type="InterPro" id="IPR036388">
    <property type="entry name" value="WH-like_DNA-bd_sf"/>
</dbReference>
<dbReference type="Proteomes" id="UP000824024">
    <property type="component" value="Unassembled WGS sequence"/>
</dbReference>
<dbReference type="InterPro" id="IPR013324">
    <property type="entry name" value="RNA_pol_sigma_r3/r4-like"/>
</dbReference>
<organism evidence="2 3">
    <name type="scientific">Candidatus Eubacterium avistercoris</name>
    <dbReference type="NCBI Taxonomy" id="2838567"/>
    <lineage>
        <taxon>Bacteria</taxon>
        <taxon>Bacillati</taxon>
        <taxon>Bacillota</taxon>
        <taxon>Clostridia</taxon>
        <taxon>Eubacteriales</taxon>
        <taxon>Eubacteriaceae</taxon>
        <taxon>Eubacterium</taxon>
    </lineage>
</organism>
<reference evidence="2" key="1">
    <citation type="journal article" date="2021" name="PeerJ">
        <title>Extensive microbial diversity within the chicken gut microbiome revealed by metagenomics and culture.</title>
        <authorList>
            <person name="Gilroy R."/>
            <person name="Ravi A."/>
            <person name="Getino M."/>
            <person name="Pursley I."/>
            <person name="Horton D.L."/>
            <person name="Alikhan N.F."/>
            <person name="Baker D."/>
            <person name="Gharbi K."/>
            <person name="Hall N."/>
            <person name="Watson M."/>
            <person name="Adriaenssens E.M."/>
            <person name="Foster-Nyarko E."/>
            <person name="Jarju S."/>
            <person name="Secka A."/>
            <person name="Antonio M."/>
            <person name="Oren A."/>
            <person name="Chaudhuri R.R."/>
            <person name="La Ragione R."/>
            <person name="Hildebrand F."/>
            <person name="Pallen M.J."/>
        </authorList>
    </citation>
    <scope>NUCLEOTIDE SEQUENCE</scope>
    <source>
        <strain evidence="2">CHK192-9172</strain>
    </source>
</reference>
<evidence type="ECO:0000259" key="1">
    <source>
        <dbReference type="Pfam" id="PF08281"/>
    </source>
</evidence>
<accession>A0A9D2D2Q1</accession>
<proteinExistence type="predicted"/>
<dbReference type="GO" id="GO:0003677">
    <property type="term" value="F:DNA binding"/>
    <property type="evidence" value="ECO:0007669"/>
    <property type="project" value="InterPro"/>
</dbReference>
<dbReference type="Pfam" id="PF08281">
    <property type="entry name" value="Sigma70_r4_2"/>
    <property type="match status" value="1"/>
</dbReference>